<dbReference type="Gene3D" id="3.50.50.60">
    <property type="entry name" value="FAD/NAD(P)-binding domain"/>
    <property type="match status" value="1"/>
</dbReference>
<keyword evidence="7" id="KW-1185">Reference proteome</keyword>
<comment type="cofactor">
    <cofactor evidence="1">
        <name>FAD</name>
        <dbReference type="ChEBI" id="CHEBI:57692"/>
    </cofactor>
</comment>
<name>A0A6P8HQH0_ACTTE</name>
<dbReference type="NCBIfam" id="NF008425">
    <property type="entry name" value="PRK11259.1"/>
    <property type="match status" value="1"/>
</dbReference>
<dbReference type="GO" id="GO:0008115">
    <property type="term" value="F:sarcosine oxidase activity"/>
    <property type="evidence" value="ECO:0007669"/>
    <property type="project" value="TreeGrafter"/>
</dbReference>
<evidence type="ECO:0000256" key="2">
    <source>
        <dbReference type="ARBA" id="ARBA00010989"/>
    </source>
</evidence>
<reference evidence="8" key="1">
    <citation type="submission" date="2025-08" db="UniProtKB">
        <authorList>
            <consortium name="RefSeq"/>
        </authorList>
    </citation>
    <scope>IDENTIFICATION</scope>
    <source>
        <tissue evidence="8">Tentacle</tissue>
    </source>
</reference>
<dbReference type="GO" id="GO:0005777">
    <property type="term" value="C:peroxisome"/>
    <property type="evidence" value="ECO:0007669"/>
    <property type="project" value="TreeGrafter"/>
</dbReference>
<keyword evidence="5" id="KW-0560">Oxidoreductase</keyword>
<proteinExistence type="inferred from homology"/>
<evidence type="ECO:0000256" key="4">
    <source>
        <dbReference type="ARBA" id="ARBA00022827"/>
    </source>
</evidence>
<dbReference type="GO" id="GO:0050660">
    <property type="term" value="F:flavin adenine dinucleotide binding"/>
    <property type="evidence" value="ECO:0007669"/>
    <property type="project" value="InterPro"/>
</dbReference>
<dbReference type="KEGG" id="aten:116293991"/>
<organism evidence="7 8">
    <name type="scientific">Actinia tenebrosa</name>
    <name type="common">Australian red waratah sea anemone</name>
    <dbReference type="NCBI Taxonomy" id="6105"/>
    <lineage>
        <taxon>Eukaryota</taxon>
        <taxon>Metazoa</taxon>
        <taxon>Cnidaria</taxon>
        <taxon>Anthozoa</taxon>
        <taxon>Hexacorallia</taxon>
        <taxon>Actiniaria</taxon>
        <taxon>Actiniidae</taxon>
        <taxon>Actinia</taxon>
    </lineage>
</organism>
<sequence>MNESLYDVCVIGAGIEGSCAARYSASRGKKTLLLEQFHLPHSHGSSHGTTRLVRYGYSNSIFSDLMPESYKMWEEVEKKAGKQLFKKVGLFSAEGPPFAEVSKLVLNVRNCGGICEVLSPEEIKKRFPKFSLPPDWNGTFEPEGGFILANQALKAVQEQFVEFGGNLHDGEKVVKIEPGNIVTIHTSKGVYQAKNIIITAGPWVNEILKPLGVKLPVEIWRVNLSFWEPKDPKQFSIESGFPGFILYLEDLDGLGHEHVYGFPVFEFPGLIKICHHGGVPVSGPQSRDDMRKDEKYIDKTSKCISKRFVGIDPNPKIVDTCMYTVTPDSSFVLDYHPSHSNIVIGAGFSGHGFKMAPLVGKILYQLALGERPSYEMGPFKISRFNVPKSSL</sequence>
<dbReference type="FunCoup" id="A0A6P8HQH0">
    <property type="interactions" value="270"/>
</dbReference>
<dbReference type="GO" id="GO:0033514">
    <property type="term" value="P:L-lysine catabolic process to acetyl-CoA via L-pipecolate"/>
    <property type="evidence" value="ECO:0007669"/>
    <property type="project" value="TreeGrafter"/>
</dbReference>
<dbReference type="OrthoDB" id="424974at2759"/>
<feature type="domain" description="FAD dependent oxidoreductase" evidence="6">
    <location>
        <begin position="7"/>
        <end position="365"/>
    </location>
</feature>
<evidence type="ECO:0000256" key="5">
    <source>
        <dbReference type="ARBA" id="ARBA00023002"/>
    </source>
</evidence>
<dbReference type="SUPFAM" id="SSF54373">
    <property type="entry name" value="FAD-linked reductases, C-terminal domain"/>
    <property type="match status" value="1"/>
</dbReference>
<accession>A0A6P8HQH0</accession>
<keyword evidence="3" id="KW-0285">Flavoprotein</keyword>
<dbReference type="GO" id="GO:0050031">
    <property type="term" value="F:L-pipecolate oxidase activity"/>
    <property type="evidence" value="ECO:0007669"/>
    <property type="project" value="TreeGrafter"/>
</dbReference>
<keyword evidence="4" id="KW-0274">FAD</keyword>
<dbReference type="AlphaFoldDB" id="A0A6P8HQH0"/>
<gene>
    <name evidence="8" type="primary">LOC116293991</name>
</gene>
<comment type="similarity">
    <text evidence="2">Belongs to the MSOX/MTOX family.</text>
</comment>
<dbReference type="Gene3D" id="3.30.9.10">
    <property type="entry name" value="D-Amino Acid Oxidase, subunit A, domain 2"/>
    <property type="match status" value="1"/>
</dbReference>
<dbReference type="InterPro" id="IPR036188">
    <property type="entry name" value="FAD/NAD-bd_sf"/>
</dbReference>
<dbReference type="PANTHER" id="PTHR10961:SF46">
    <property type="entry name" value="PEROXISOMAL SARCOSINE OXIDASE"/>
    <property type="match status" value="1"/>
</dbReference>
<protein>
    <submittedName>
        <fullName evidence="8">Peroxisomal sarcosine oxidase-like</fullName>
    </submittedName>
</protein>
<dbReference type="InterPro" id="IPR006076">
    <property type="entry name" value="FAD-dep_OxRdtase"/>
</dbReference>
<dbReference type="Proteomes" id="UP000515163">
    <property type="component" value="Unplaced"/>
</dbReference>
<dbReference type="PANTHER" id="PTHR10961">
    <property type="entry name" value="PEROXISOMAL SARCOSINE OXIDASE"/>
    <property type="match status" value="1"/>
</dbReference>
<dbReference type="InParanoid" id="A0A6P8HQH0"/>
<dbReference type="Pfam" id="PF01266">
    <property type="entry name" value="DAO"/>
    <property type="match status" value="1"/>
</dbReference>
<evidence type="ECO:0000259" key="6">
    <source>
        <dbReference type="Pfam" id="PF01266"/>
    </source>
</evidence>
<evidence type="ECO:0000256" key="1">
    <source>
        <dbReference type="ARBA" id="ARBA00001974"/>
    </source>
</evidence>
<evidence type="ECO:0000313" key="7">
    <source>
        <dbReference type="Proteomes" id="UP000515163"/>
    </source>
</evidence>
<evidence type="ECO:0000256" key="3">
    <source>
        <dbReference type="ARBA" id="ARBA00022630"/>
    </source>
</evidence>
<dbReference type="GeneID" id="116293991"/>
<evidence type="ECO:0000313" key="8">
    <source>
        <dbReference type="RefSeq" id="XP_031557358.1"/>
    </source>
</evidence>
<dbReference type="RefSeq" id="XP_031557358.1">
    <property type="nucleotide sequence ID" value="XM_031701498.1"/>
</dbReference>
<dbReference type="InterPro" id="IPR045170">
    <property type="entry name" value="MTOX"/>
</dbReference>
<dbReference type="SUPFAM" id="SSF51905">
    <property type="entry name" value="FAD/NAD(P)-binding domain"/>
    <property type="match status" value="1"/>
</dbReference>